<reference evidence="3 4" key="1">
    <citation type="journal article" date="2019" name="Int. J. Syst. Evol. Microbiol.">
        <title>The Global Catalogue of Microorganisms (GCM) 10K type strain sequencing project: providing services to taxonomists for standard genome sequencing and annotation.</title>
        <authorList>
            <consortium name="The Broad Institute Genomics Platform"/>
            <consortium name="The Broad Institute Genome Sequencing Center for Infectious Disease"/>
            <person name="Wu L."/>
            <person name="Ma J."/>
        </authorList>
    </citation>
    <scope>NUCLEOTIDE SEQUENCE [LARGE SCALE GENOMIC DNA]</scope>
    <source>
        <strain evidence="3 4">JCM 16014</strain>
    </source>
</reference>
<organism evidence="3 4">
    <name type="scientific">Catenulispora yoronensis</name>
    <dbReference type="NCBI Taxonomy" id="450799"/>
    <lineage>
        <taxon>Bacteria</taxon>
        <taxon>Bacillati</taxon>
        <taxon>Actinomycetota</taxon>
        <taxon>Actinomycetes</taxon>
        <taxon>Catenulisporales</taxon>
        <taxon>Catenulisporaceae</taxon>
        <taxon>Catenulispora</taxon>
    </lineage>
</organism>
<feature type="transmembrane region" description="Helical" evidence="2">
    <location>
        <begin position="162"/>
        <end position="186"/>
    </location>
</feature>
<keyword evidence="4" id="KW-1185">Reference proteome</keyword>
<evidence type="ECO:0000256" key="2">
    <source>
        <dbReference type="SAM" id="Phobius"/>
    </source>
</evidence>
<feature type="transmembrane region" description="Helical" evidence="2">
    <location>
        <begin position="214"/>
        <end position="234"/>
    </location>
</feature>
<dbReference type="EMBL" id="BAAAQN010000029">
    <property type="protein sequence ID" value="GAA2040052.1"/>
    <property type="molecule type" value="Genomic_DNA"/>
</dbReference>
<feature type="transmembrane region" description="Helical" evidence="2">
    <location>
        <begin position="122"/>
        <end position="142"/>
    </location>
</feature>
<evidence type="ECO:0000256" key="1">
    <source>
        <dbReference type="SAM" id="MobiDB-lite"/>
    </source>
</evidence>
<proteinExistence type="predicted"/>
<keyword evidence="2" id="KW-0472">Membrane</keyword>
<evidence type="ECO:0008006" key="5">
    <source>
        <dbReference type="Google" id="ProtNLM"/>
    </source>
</evidence>
<feature type="transmembrane region" description="Helical" evidence="2">
    <location>
        <begin position="59"/>
        <end position="81"/>
    </location>
</feature>
<sequence length="309" mass="31634">MNDQTSPTAGGQGPGSPAARNPFHEPQSGQGLPGVPRFDDRKGGRPGLRTLLRDWRADLLAGGILLTVGVLLGVLAGMAWYRFAPTVWLTIPADAVPQVKAGIDQSALLVAPEAKGIASVDGYYFLFTAAAGLLLGVLGFWLGRRGFLAGRDRLGQRDGAGVGAWVGVLLGSLAASTLAAALGRWISMPDPLVLLHTIAAGHNFHAPVALHAQGLYLAGPALGTVLFLALTAAFTKPSPPPWQSYEQRSPVFFTADNPYGLPGGAPQTDATPDASNKDANGGSGGGSNDASPSGDASGSASQQADPSRN</sequence>
<evidence type="ECO:0000313" key="4">
    <source>
        <dbReference type="Proteomes" id="UP001500751"/>
    </source>
</evidence>
<keyword evidence="2" id="KW-0812">Transmembrane</keyword>
<feature type="compositionally biased region" description="Low complexity" evidence="1">
    <location>
        <begin position="288"/>
        <end position="309"/>
    </location>
</feature>
<gene>
    <name evidence="3" type="ORF">GCM10009839_47640</name>
</gene>
<keyword evidence="2" id="KW-1133">Transmembrane helix</keyword>
<accession>A0ABN2UMB3</accession>
<comment type="caution">
    <text evidence="3">The sequence shown here is derived from an EMBL/GenBank/DDBJ whole genome shotgun (WGS) entry which is preliminary data.</text>
</comment>
<protein>
    <recommendedName>
        <fullName evidence="5">DUF2567 domain-containing protein</fullName>
    </recommendedName>
</protein>
<name>A0ABN2UMB3_9ACTN</name>
<feature type="region of interest" description="Disordered" evidence="1">
    <location>
        <begin position="1"/>
        <end position="43"/>
    </location>
</feature>
<feature type="region of interest" description="Disordered" evidence="1">
    <location>
        <begin position="255"/>
        <end position="309"/>
    </location>
</feature>
<dbReference type="Proteomes" id="UP001500751">
    <property type="component" value="Unassembled WGS sequence"/>
</dbReference>
<evidence type="ECO:0000313" key="3">
    <source>
        <dbReference type="EMBL" id="GAA2040052.1"/>
    </source>
</evidence>
<dbReference type="RefSeq" id="WP_344667861.1">
    <property type="nucleotide sequence ID" value="NZ_BAAAQN010000029.1"/>
</dbReference>